<dbReference type="AlphaFoldDB" id="A0AAV0BPI9"/>
<evidence type="ECO:0000313" key="1">
    <source>
        <dbReference type="EMBL" id="CAH7689278.1"/>
    </source>
</evidence>
<reference evidence="1" key="1">
    <citation type="submission" date="2022-06" db="EMBL/GenBank/DDBJ databases">
        <authorList>
            <consortium name="SYNGENTA / RWTH Aachen University"/>
        </authorList>
    </citation>
    <scope>NUCLEOTIDE SEQUENCE</scope>
</reference>
<name>A0AAV0BPI9_PHAPC</name>
<comment type="caution">
    <text evidence="1">The sequence shown here is derived from an EMBL/GenBank/DDBJ whole genome shotgun (WGS) entry which is preliminary data.</text>
</comment>
<evidence type="ECO:0000313" key="2">
    <source>
        <dbReference type="Proteomes" id="UP001153365"/>
    </source>
</evidence>
<sequence length="96" mass="11442">MINTFAKLVLNKLLSEQFGYNFNNYRKNHNNISGQRSAVGADEEEVKEIYRINWYLVEKVKRVESKIKGLNWKVEEINKKRSREVNSLNKEEQHNT</sequence>
<proteinExistence type="predicted"/>
<protein>
    <submittedName>
        <fullName evidence="1">Uncharacterized protein</fullName>
    </submittedName>
</protein>
<accession>A0AAV0BPI9</accession>
<organism evidence="1 2">
    <name type="scientific">Phakopsora pachyrhizi</name>
    <name type="common">Asian soybean rust disease fungus</name>
    <dbReference type="NCBI Taxonomy" id="170000"/>
    <lineage>
        <taxon>Eukaryota</taxon>
        <taxon>Fungi</taxon>
        <taxon>Dikarya</taxon>
        <taxon>Basidiomycota</taxon>
        <taxon>Pucciniomycotina</taxon>
        <taxon>Pucciniomycetes</taxon>
        <taxon>Pucciniales</taxon>
        <taxon>Phakopsoraceae</taxon>
        <taxon>Phakopsora</taxon>
    </lineage>
</organism>
<dbReference type="Proteomes" id="UP001153365">
    <property type="component" value="Unassembled WGS sequence"/>
</dbReference>
<keyword evidence="2" id="KW-1185">Reference proteome</keyword>
<dbReference type="EMBL" id="CALTRL010006058">
    <property type="protein sequence ID" value="CAH7689278.1"/>
    <property type="molecule type" value="Genomic_DNA"/>
</dbReference>
<gene>
    <name evidence="1" type="ORF">PPACK8108_LOCUS24321</name>
</gene>